<dbReference type="Proteomes" id="UP000319783">
    <property type="component" value="Unassembled WGS sequence"/>
</dbReference>
<gene>
    <name evidence="1" type="ORF">JETT_2911</name>
</gene>
<evidence type="ECO:0000313" key="1">
    <source>
        <dbReference type="EMBL" id="TLD40812.1"/>
    </source>
</evidence>
<name>A0A533Q839_9BACT</name>
<comment type="caution">
    <text evidence="1">The sequence shown here is derived from an EMBL/GenBank/DDBJ whole genome shotgun (WGS) entry which is preliminary data.</text>
</comment>
<evidence type="ECO:0000313" key="2">
    <source>
        <dbReference type="Proteomes" id="UP000319783"/>
    </source>
</evidence>
<sequence>MKEIGIYSLLISNCVLAELYSGAYNSKKIEEHLKRIEGLHIQNWLKTNV</sequence>
<accession>A0A533Q839</accession>
<proteinExistence type="predicted"/>
<protein>
    <submittedName>
        <fullName evidence="1">Uncharacterized protein</fullName>
    </submittedName>
</protein>
<dbReference type="AlphaFoldDB" id="A0A533Q839"/>
<dbReference type="EMBL" id="SULG01000078">
    <property type="protein sequence ID" value="TLD40812.1"/>
    <property type="molecule type" value="Genomic_DNA"/>
</dbReference>
<organism evidence="1 2">
    <name type="scientific">Candidatus Jettenia ecosi</name>
    <dbReference type="NCBI Taxonomy" id="2494326"/>
    <lineage>
        <taxon>Bacteria</taxon>
        <taxon>Pseudomonadati</taxon>
        <taxon>Planctomycetota</taxon>
        <taxon>Candidatus Brocadiia</taxon>
        <taxon>Candidatus Brocadiales</taxon>
        <taxon>Candidatus Brocadiaceae</taxon>
        <taxon>Candidatus Jettenia</taxon>
    </lineage>
</organism>
<reference evidence="1 2" key="1">
    <citation type="submission" date="2019-04" db="EMBL/GenBank/DDBJ databases">
        <title>Genome of a novel bacterium Candidatus Jettenia ecosi reconstructed from metagenome of an anammox bioreactor.</title>
        <authorList>
            <person name="Mardanov A.V."/>
            <person name="Beletsky A.V."/>
            <person name="Ravin N.V."/>
            <person name="Botchkova E.A."/>
            <person name="Litti Y.V."/>
            <person name="Nozhevnikova A.N."/>
        </authorList>
    </citation>
    <scope>NUCLEOTIDE SEQUENCE [LARGE SCALE GENOMIC DNA]</scope>
    <source>
        <strain evidence="1">J2</strain>
    </source>
</reference>